<proteinExistence type="predicted"/>
<dbReference type="AlphaFoldDB" id="A0AAE0LBV7"/>
<reference evidence="1 2" key="1">
    <citation type="journal article" date="2015" name="Genome Biol. Evol.">
        <title>Comparative Genomics of a Bacterivorous Green Alga Reveals Evolutionary Causalities and Consequences of Phago-Mixotrophic Mode of Nutrition.</title>
        <authorList>
            <person name="Burns J.A."/>
            <person name="Paasch A."/>
            <person name="Narechania A."/>
            <person name="Kim E."/>
        </authorList>
    </citation>
    <scope>NUCLEOTIDE SEQUENCE [LARGE SCALE GENOMIC DNA]</scope>
    <source>
        <strain evidence="1 2">PLY_AMNH</strain>
    </source>
</reference>
<name>A0AAE0LBV7_9CHLO</name>
<organism evidence="1 2">
    <name type="scientific">Cymbomonas tetramitiformis</name>
    <dbReference type="NCBI Taxonomy" id="36881"/>
    <lineage>
        <taxon>Eukaryota</taxon>
        <taxon>Viridiplantae</taxon>
        <taxon>Chlorophyta</taxon>
        <taxon>Pyramimonadophyceae</taxon>
        <taxon>Pyramimonadales</taxon>
        <taxon>Pyramimonadaceae</taxon>
        <taxon>Cymbomonas</taxon>
    </lineage>
</organism>
<gene>
    <name evidence="1" type="ORF">CYMTET_12399</name>
</gene>
<evidence type="ECO:0000313" key="1">
    <source>
        <dbReference type="EMBL" id="KAK3279721.1"/>
    </source>
</evidence>
<dbReference type="EMBL" id="LGRX02004697">
    <property type="protein sequence ID" value="KAK3279721.1"/>
    <property type="molecule type" value="Genomic_DNA"/>
</dbReference>
<protein>
    <submittedName>
        <fullName evidence="1">Uncharacterized protein</fullName>
    </submittedName>
</protein>
<accession>A0AAE0LBV7</accession>
<keyword evidence="2" id="KW-1185">Reference proteome</keyword>
<sequence>MSPDYKVTEEVMLAALNTRILCNTNATGAPVNLLNWYCKEHSRGINPDQFCQAHCEDGHTSEPMYCQEGGSWEPNYAQACNATPTTMVPTVFSSYPPTTIAGAYVRSAGEWGVNEVIIVLQGY</sequence>
<evidence type="ECO:0000313" key="2">
    <source>
        <dbReference type="Proteomes" id="UP001190700"/>
    </source>
</evidence>
<dbReference type="Proteomes" id="UP001190700">
    <property type="component" value="Unassembled WGS sequence"/>
</dbReference>
<comment type="caution">
    <text evidence="1">The sequence shown here is derived from an EMBL/GenBank/DDBJ whole genome shotgun (WGS) entry which is preliminary data.</text>
</comment>